<dbReference type="Proteomes" id="UP000321204">
    <property type="component" value="Chromosome"/>
</dbReference>
<evidence type="ECO:0000313" key="2">
    <source>
        <dbReference type="EMBL" id="QEC57976.1"/>
    </source>
</evidence>
<organism evidence="2 3">
    <name type="scientific">Flavisolibacter ginsenosidimutans</name>
    <dbReference type="NCBI Taxonomy" id="661481"/>
    <lineage>
        <taxon>Bacteria</taxon>
        <taxon>Pseudomonadati</taxon>
        <taxon>Bacteroidota</taxon>
        <taxon>Chitinophagia</taxon>
        <taxon>Chitinophagales</taxon>
        <taxon>Chitinophagaceae</taxon>
        <taxon>Flavisolibacter</taxon>
    </lineage>
</organism>
<dbReference type="KEGG" id="fgg:FSB75_19375"/>
<sequence length="143" mass="16014">MKRNPLTLFQNKQLLSLAFPPLLMIALVVGLLVLMVATCIKFTKGPQSTSALVLQLQRLQAKFLSAETINPEKERAEMEVLQNNIKTASDPSIISGNLALQKLFSSNCQSIRMALNNSHAEDKTAWVKLNALMTDFNFLYFEK</sequence>
<gene>
    <name evidence="2" type="ORF">FSB75_19375</name>
</gene>
<keyword evidence="1" id="KW-0812">Transmembrane</keyword>
<keyword evidence="3" id="KW-1185">Reference proteome</keyword>
<dbReference type="EMBL" id="CP042433">
    <property type="protein sequence ID" value="QEC57976.1"/>
    <property type="molecule type" value="Genomic_DNA"/>
</dbReference>
<feature type="transmembrane region" description="Helical" evidence="1">
    <location>
        <begin position="20"/>
        <end position="40"/>
    </location>
</feature>
<keyword evidence="1" id="KW-1133">Transmembrane helix</keyword>
<evidence type="ECO:0000313" key="3">
    <source>
        <dbReference type="Proteomes" id="UP000321204"/>
    </source>
</evidence>
<keyword evidence="1" id="KW-0472">Membrane</keyword>
<dbReference type="RefSeq" id="WP_146790858.1">
    <property type="nucleotide sequence ID" value="NZ_BAABIO010000003.1"/>
</dbReference>
<evidence type="ECO:0000256" key="1">
    <source>
        <dbReference type="SAM" id="Phobius"/>
    </source>
</evidence>
<protein>
    <submittedName>
        <fullName evidence="2">Uncharacterized protein</fullName>
    </submittedName>
</protein>
<dbReference type="AlphaFoldDB" id="A0A5B8UNE5"/>
<reference evidence="2 3" key="1">
    <citation type="journal article" date="2015" name="Int. J. Syst. Evol. Microbiol.">
        <title>Flavisolibacter ginsenosidimutans sp. nov., with ginsenoside-converting activity isolated from soil used for cultivating ginseng.</title>
        <authorList>
            <person name="Zhao Y."/>
            <person name="Liu Q."/>
            <person name="Kang M.S."/>
            <person name="Jin F."/>
            <person name="Yu H."/>
            <person name="Im W.T."/>
        </authorList>
    </citation>
    <scope>NUCLEOTIDE SEQUENCE [LARGE SCALE GENOMIC DNA]</scope>
    <source>
        <strain evidence="2 3">Gsoil 636</strain>
    </source>
</reference>
<proteinExistence type="predicted"/>
<name>A0A5B8UNE5_9BACT</name>
<accession>A0A5B8UNE5</accession>